<evidence type="ECO:0000313" key="3">
    <source>
        <dbReference type="Proteomes" id="UP001342418"/>
    </source>
</evidence>
<evidence type="ECO:0008006" key="4">
    <source>
        <dbReference type="Google" id="ProtNLM"/>
    </source>
</evidence>
<accession>A0ABY5MI00</accession>
<reference evidence="2 3" key="1">
    <citation type="submission" date="2018-07" db="EMBL/GenBank/DDBJ databases">
        <title>Genome sequence of Nitratireductor thuwali#1536.</title>
        <authorList>
            <person name="Michoud G."/>
            <person name="Merlino G."/>
            <person name="Sefrji F.O."/>
            <person name="Daffonchio D."/>
        </authorList>
    </citation>
    <scope>NUCLEOTIDE SEQUENCE [LARGE SCALE GENOMIC DNA]</scope>
    <source>
        <strain evidence="3">Nit1536</strain>
    </source>
</reference>
<evidence type="ECO:0000256" key="1">
    <source>
        <dbReference type="SAM" id="Phobius"/>
    </source>
</evidence>
<keyword evidence="1" id="KW-1133">Transmembrane helix</keyword>
<name>A0ABY5MI00_9HYPH</name>
<protein>
    <recommendedName>
        <fullName evidence="4">SoxR reducing system RseC family protein</fullName>
    </recommendedName>
</protein>
<keyword evidence="3" id="KW-1185">Reference proteome</keyword>
<dbReference type="RefSeq" id="WP_338529243.1">
    <property type="nucleotide sequence ID" value="NZ_CP030941.1"/>
</dbReference>
<gene>
    <name evidence="2" type="ORF">NTH_01294</name>
</gene>
<keyword evidence="1" id="KW-0812">Transmembrane</keyword>
<dbReference type="Proteomes" id="UP001342418">
    <property type="component" value="Chromosome"/>
</dbReference>
<proteinExistence type="predicted"/>
<evidence type="ECO:0000313" key="2">
    <source>
        <dbReference type="EMBL" id="UUP16846.1"/>
    </source>
</evidence>
<sequence length="70" mass="7770">MKDNREAAIAAAVILVGFGIVAFLLPRIMLAVGEFSTLAAGMVAAAFVALFFLIFWARARWQRRRGREED</sequence>
<organism evidence="2 3">
    <name type="scientific">Nitratireductor thuwali</name>
    <dbReference type="NCBI Taxonomy" id="2267699"/>
    <lineage>
        <taxon>Bacteria</taxon>
        <taxon>Pseudomonadati</taxon>
        <taxon>Pseudomonadota</taxon>
        <taxon>Alphaproteobacteria</taxon>
        <taxon>Hyphomicrobiales</taxon>
        <taxon>Phyllobacteriaceae</taxon>
        <taxon>Nitratireductor</taxon>
    </lineage>
</organism>
<keyword evidence="1" id="KW-0472">Membrane</keyword>
<feature type="transmembrane region" description="Helical" evidence="1">
    <location>
        <begin position="35"/>
        <end position="57"/>
    </location>
</feature>
<feature type="transmembrane region" description="Helical" evidence="1">
    <location>
        <begin position="7"/>
        <end position="29"/>
    </location>
</feature>
<dbReference type="EMBL" id="CP030941">
    <property type="protein sequence ID" value="UUP16846.1"/>
    <property type="molecule type" value="Genomic_DNA"/>
</dbReference>